<dbReference type="FunFam" id="2.60.120.10:FF:000097">
    <property type="entry name" value="Eag-like K[+] channel, isoform B"/>
    <property type="match status" value="1"/>
</dbReference>
<feature type="compositionally biased region" description="Low complexity" evidence="14">
    <location>
        <begin position="1029"/>
        <end position="1047"/>
    </location>
</feature>
<proteinExistence type="predicted"/>
<dbReference type="FunFam" id="1.10.287.70:FF:000145">
    <property type="entry name" value="Eag-like K[+] channel, isoform B"/>
    <property type="match status" value="1"/>
</dbReference>
<evidence type="ECO:0000256" key="4">
    <source>
        <dbReference type="ARBA" id="ARBA00022692"/>
    </source>
</evidence>
<keyword evidence="19" id="KW-1185">Reference proteome</keyword>
<protein>
    <recommendedName>
        <fullName evidence="20">Potassium voltage-gated channel subfamily H member 8</fullName>
    </recommendedName>
</protein>
<dbReference type="PROSITE" id="PS50042">
    <property type="entry name" value="CNMP_BINDING_3"/>
    <property type="match status" value="1"/>
</dbReference>
<dbReference type="FunFam" id="1.10.1200.260:FF:000002">
    <property type="entry name" value="Potassium voltage-gated channel subfamily H member 8"/>
    <property type="match status" value="1"/>
</dbReference>
<evidence type="ECO:0000259" key="17">
    <source>
        <dbReference type="PROSITE" id="PS50113"/>
    </source>
</evidence>
<name>A0A9P0J6D8_APHGO</name>
<organism evidence="18 19">
    <name type="scientific">Aphis gossypii</name>
    <name type="common">Cotton aphid</name>
    <dbReference type="NCBI Taxonomy" id="80765"/>
    <lineage>
        <taxon>Eukaryota</taxon>
        <taxon>Metazoa</taxon>
        <taxon>Ecdysozoa</taxon>
        <taxon>Arthropoda</taxon>
        <taxon>Hexapoda</taxon>
        <taxon>Insecta</taxon>
        <taxon>Pterygota</taxon>
        <taxon>Neoptera</taxon>
        <taxon>Paraneoptera</taxon>
        <taxon>Hemiptera</taxon>
        <taxon>Sternorrhyncha</taxon>
        <taxon>Aphidomorpha</taxon>
        <taxon>Aphidoidea</taxon>
        <taxon>Aphididae</taxon>
        <taxon>Aphidini</taxon>
        <taxon>Aphis</taxon>
        <taxon>Aphis</taxon>
    </lineage>
</organism>
<keyword evidence="4 15" id="KW-0812">Transmembrane</keyword>
<dbReference type="Gene3D" id="1.10.1200.260">
    <property type="match status" value="1"/>
</dbReference>
<feature type="region of interest" description="Disordered" evidence="14">
    <location>
        <begin position="876"/>
        <end position="945"/>
    </location>
</feature>
<evidence type="ECO:0000256" key="6">
    <source>
        <dbReference type="ARBA" id="ARBA00022882"/>
    </source>
</evidence>
<feature type="domain" description="PAC" evidence="17">
    <location>
        <begin position="93"/>
        <end position="145"/>
    </location>
</feature>
<keyword evidence="6" id="KW-0851">Voltage-gated channel</keyword>
<dbReference type="InterPro" id="IPR000700">
    <property type="entry name" value="PAS-assoc_C"/>
</dbReference>
<evidence type="ECO:0000259" key="16">
    <source>
        <dbReference type="PROSITE" id="PS50042"/>
    </source>
</evidence>
<feature type="transmembrane region" description="Helical" evidence="15">
    <location>
        <begin position="356"/>
        <end position="382"/>
    </location>
</feature>
<evidence type="ECO:0000313" key="19">
    <source>
        <dbReference type="Proteomes" id="UP001154329"/>
    </source>
</evidence>
<keyword evidence="9" id="KW-0406">Ion transport</keyword>
<evidence type="ECO:0000256" key="7">
    <source>
        <dbReference type="ARBA" id="ARBA00022958"/>
    </source>
</evidence>
<dbReference type="InterPro" id="IPR014710">
    <property type="entry name" value="RmlC-like_jellyroll"/>
</dbReference>
<keyword evidence="2" id="KW-0813">Transport</keyword>
<keyword evidence="3" id="KW-0633">Potassium transport</keyword>
<dbReference type="SMART" id="SM00086">
    <property type="entry name" value="PAC"/>
    <property type="match status" value="1"/>
</dbReference>
<feature type="compositionally biased region" description="Polar residues" evidence="14">
    <location>
        <begin position="756"/>
        <end position="770"/>
    </location>
</feature>
<keyword evidence="8 15" id="KW-1133">Transmembrane helix</keyword>
<dbReference type="CDD" id="cd00130">
    <property type="entry name" value="PAS"/>
    <property type="match status" value="1"/>
</dbReference>
<dbReference type="SUPFAM" id="SSF81324">
    <property type="entry name" value="Voltage-gated potassium channels"/>
    <property type="match status" value="1"/>
</dbReference>
<dbReference type="PROSITE" id="PS50113">
    <property type="entry name" value="PAC"/>
    <property type="match status" value="1"/>
</dbReference>
<dbReference type="PRINTS" id="PR01463">
    <property type="entry name" value="EAGCHANLFMLY"/>
</dbReference>
<evidence type="ECO:0000256" key="15">
    <source>
        <dbReference type="SAM" id="Phobius"/>
    </source>
</evidence>
<evidence type="ECO:0008006" key="20">
    <source>
        <dbReference type="Google" id="ProtNLM"/>
    </source>
</evidence>
<dbReference type="Proteomes" id="UP001154329">
    <property type="component" value="Chromosome 2"/>
</dbReference>
<keyword evidence="10 15" id="KW-0472">Membrane</keyword>
<evidence type="ECO:0000256" key="8">
    <source>
        <dbReference type="ARBA" id="ARBA00022989"/>
    </source>
</evidence>
<evidence type="ECO:0000256" key="14">
    <source>
        <dbReference type="SAM" id="MobiDB-lite"/>
    </source>
</evidence>
<feature type="region of interest" description="Disordered" evidence="14">
    <location>
        <begin position="727"/>
        <end position="775"/>
    </location>
</feature>
<dbReference type="NCBIfam" id="TIGR00229">
    <property type="entry name" value="sensory_box"/>
    <property type="match status" value="1"/>
</dbReference>
<reference evidence="18" key="2">
    <citation type="submission" date="2022-10" db="EMBL/GenBank/DDBJ databases">
        <authorList>
            <consortium name="ENA_rothamsted_submissions"/>
            <consortium name="culmorum"/>
            <person name="King R."/>
        </authorList>
    </citation>
    <scope>NUCLEOTIDE SEQUENCE</scope>
</reference>
<comment type="catalytic activity">
    <reaction evidence="13">
        <text>K(+)(in) = K(+)(out)</text>
        <dbReference type="Rhea" id="RHEA:29463"/>
        <dbReference type="ChEBI" id="CHEBI:29103"/>
    </reaction>
</comment>
<dbReference type="InterPro" id="IPR003938">
    <property type="entry name" value="K_chnl_volt-dep_EAG/ELK/ERG"/>
</dbReference>
<keyword evidence="7" id="KW-0630">Potassium</keyword>
<feature type="compositionally biased region" description="Acidic residues" evidence="14">
    <location>
        <begin position="727"/>
        <end position="736"/>
    </location>
</feature>
<reference evidence="18" key="1">
    <citation type="submission" date="2022-02" db="EMBL/GenBank/DDBJ databases">
        <authorList>
            <person name="King R."/>
        </authorList>
    </citation>
    <scope>NUCLEOTIDE SEQUENCE</scope>
</reference>
<evidence type="ECO:0000256" key="9">
    <source>
        <dbReference type="ARBA" id="ARBA00023065"/>
    </source>
</evidence>
<feature type="compositionally biased region" description="Low complexity" evidence="14">
    <location>
        <begin position="1006"/>
        <end position="1021"/>
    </location>
</feature>
<evidence type="ECO:0000256" key="13">
    <source>
        <dbReference type="ARBA" id="ARBA00034430"/>
    </source>
</evidence>
<feature type="transmembrane region" description="Helical" evidence="15">
    <location>
        <begin position="447"/>
        <end position="471"/>
    </location>
</feature>
<dbReference type="SUPFAM" id="SSF55785">
    <property type="entry name" value="PYP-like sensor domain (PAS domain)"/>
    <property type="match status" value="1"/>
</dbReference>
<comment type="subcellular location">
    <subcellularLocation>
        <location evidence="1">Membrane</location>
        <topology evidence="1">Multi-pass membrane protein</topology>
    </subcellularLocation>
</comment>
<feature type="transmembrane region" description="Helical" evidence="15">
    <location>
        <begin position="223"/>
        <end position="246"/>
    </location>
</feature>
<dbReference type="GO" id="GO:0005249">
    <property type="term" value="F:voltage-gated potassium channel activity"/>
    <property type="evidence" value="ECO:0007669"/>
    <property type="project" value="InterPro"/>
</dbReference>
<dbReference type="SMART" id="SM00100">
    <property type="entry name" value="cNMP"/>
    <property type="match status" value="1"/>
</dbReference>
<dbReference type="GO" id="GO:0042391">
    <property type="term" value="P:regulation of membrane potential"/>
    <property type="evidence" value="ECO:0007669"/>
    <property type="project" value="TreeGrafter"/>
</dbReference>
<dbReference type="CDD" id="cd00038">
    <property type="entry name" value="CAP_ED"/>
    <property type="match status" value="1"/>
</dbReference>
<evidence type="ECO:0000256" key="3">
    <source>
        <dbReference type="ARBA" id="ARBA00022538"/>
    </source>
</evidence>
<dbReference type="PANTHER" id="PTHR10217">
    <property type="entry name" value="VOLTAGE AND LIGAND GATED POTASSIUM CHANNEL"/>
    <property type="match status" value="1"/>
</dbReference>
<dbReference type="InterPro" id="IPR050818">
    <property type="entry name" value="KCNH_animal-type"/>
</dbReference>
<dbReference type="Gene3D" id="1.10.287.70">
    <property type="match status" value="1"/>
</dbReference>
<dbReference type="EMBL" id="OU899035">
    <property type="protein sequence ID" value="CAH1726608.1"/>
    <property type="molecule type" value="Genomic_DNA"/>
</dbReference>
<feature type="region of interest" description="Disordered" evidence="14">
    <location>
        <begin position="999"/>
        <end position="1057"/>
    </location>
</feature>
<dbReference type="InterPro" id="IPR005821">
    <property type="entry name" value="Ion_trans_dom"/>
</dbReference>
<dbReference type="Pfam" id="PF00520">
    <property type="entry name" value="Ion_trans"/>
    <property type="match status" value="1"/>
</dbReference>
<dbReference type="GO" id="GO:0005886">
    <property type="term" value="C:plasma membrane"/>
    <property type="evidence" value="ECO:0007669"/>
    <property type="project" value="TreeGrafter"/>
</dbReference>
<feature type="compositionally biased region" description="Low complexity" evidence="14">
    <location>
        <begin position="909"/>
        <end position="941"/>
    </location>
</feature>
<dbReference type="Gene3D" id="3.30.450.20">
    <property type="entry name" value="PAS domain"/>
    <property type="match status" value="1"/>
</dbReference>
<keyword evidence="5" id="KW-0631">Potassium channel</keyword>
<keyword evidence="12" id="KW-0407">Ion channel</keyword>
<dbReference type="InterPro" id="IPR000595">
    <property type="entry name" value="cNMP-bd_dom"/>
</dbReference>
<dbReference type="InterPro" id="IPR000014">
    <property type="entry name" value="PAS"/>
</dbReference>
<evidence type="ECO:0000256" key="10">
    <source>
        <dbReference type="ARBA" id="ARBA00023136"/>
    </source>
</evidence>
<feature type="domain" description="Cyclic nucleotide-binding" evidence="16">
    <location>
        <begin position="549"/>
        <end position="613"/>
    </location>
</feature>
<dbReference type="PRINTS" id="PR01465">
    <property type="entry name" value="ELKCHANNEL"/>
</dbReference>
<dbReference type="GO" id="GO:0034702">
    <property type="term" value="C:monoatomic ion channel complex"/>
    <property type="evidence" value="ECO:0007669"/>
    <property type="project" value="UniProtKB-KW"/>
</dbReference>
<evidence type="ECO:0000256" key="11">
    <source>
        <dbReference type="ARBA" id="ARBA00023180"/>
    </source>
</evidence>
<evidence type="ECO:0000256" key="1">
    <source>
        <dbReference type="ARBA" id="ARBA00004141"/>
    </source>
</evidence>
<dbReference type="InterPro" id="IPR003950">
    <property type="entry name" value="K_chnl_volt-dep_ELK"/>
</dbReference>
<evidence type="ECO:0000313" key="18">
    <source>
        <dbReference type="EMBL" id="CAH1726608.1"/>
    </source>
</evidence>
<sequence>MPARKGLLAPQNTFLDTIATRFDGTHSNFVLGNAQVPSLYPIVYCSDGFCELTGFARAQIMQKGCACKFLFGPDTSDDHVAQIEKALECKAELKLELIFYKKNGSPFWCLLDIVPIKNEKREVVLFLASHKDITHTKMAEMHVGMDYDPEEAEPEEPEPASNAYGRRRSRAVLYQLSGHYKSDKPKTGKLKLNNTLLQGSSAPLPEYKTSALKKSRWVLSHYGVFKTCWDWLILIATFYVAIVVPYNASFVNTDKPSMVSDVVVESLFIVDILFNFRTTFVNKKGEVVSDSKTIAFNYLKSWFVVDLFAALPFDLLYASDVYSGDEAGSGQVHLLKLTRLLRLARLLQKIDRYSQYGGMILTLLMLLFTLVAHWFACIWYVIAESERREKGRDWDLGWMNTLAERLHKDVDNVTHSEAYITSLYFTCSSLTSVGFGNVSATTGAEKIFSIITMLIGALMHAVVFGNVTAIIQRMYSRRSLYQSKWRDLKDFLTLHQVPSELKHRMQDYFQTMWSLNHGIDIHETLKEFPEELRGDVSMHLHREILQLPIFESASQGCLKLLSLHIRSNFCAPGEYLIHKGDALTSIYYLCNGSMEVVQNGMVVAILGKGDLVGCDISMWLGQGSGSGNSGVVAGGGTTGGGAGGDTVVKSSCDVKALTYCDLKCINVLGLVEVLRLYPEYQQEFANDIQHDLTYNIREGYEAEVIKPHKEIDQNGITTLTLPSISEDDENLQEECDGSPKSPPSRSPLHSSYSPSRHNLTKLSQNRSRTLPRSDIEHRKVNVDRLDTQVTSLHYHVATLSQEVKNAIQALQELATTSSSVRYPYPLPARSNPDLPENVKRPQMALLQRSSSHPPEVFGWDGAVYDSPAHHQYGLHHLHHQHHLQQQQQQHHHHHHHQHHQHQLQHHQQHPYQQTNQQQCLTYQQHATSSPQPHQQQQLQQPRYYHRSSVASTADVAVQTDVSGVDVFERFVKAHRSLVLEWLSESDHVAVTVYDDDAVGRRRNDRSPSSSSSAASSCSSPPRQTRALPVADATTAAVSDQAASATADGPPAGRDDAREWYTVANPLVATVSEDSAVATAAEVATTTTPAAAVAVAASPSK</sequence>
<evidence type="ECO:0000256" key="2">
    <source>
        <dbReference type="ARBA" id="ARBA00022448"/>
    </source>
</evidence>
<dbReference type="InterPro" id="IPR035965">
    <property type="entry name" value="PAS-like_dom_sf"/>
</dbReference>
<gene>
    <name evidence="18" type="ORF">APHIGO_LOCUS7464</name>
</gene>
<dbReference type="AlphaFoldDB" id="A0A9P0J6D8"/>
<dbReference type="Pfam" id="PF13426">
    <property type="entry name" value="PAS_9"/>
    <property type="match status" value="1"/>
</dbReference>
<dbReference type="InterPro" id="IPR001610">
    <property type="entry name" value="PAC"/>
</dbReference>
<keyword evidence="11" id="KW-0325">Glycoprotein</keyword>
<accession>A0A9P0J6D8</accession>
<dbReference type="PANTHER" id="PTHR10217:SF637">
    <property type="entry name" value="EAG-LIKE K[+] CHANNEL, ISOFORM A"/>
    <property type="match status" value="1"/>
</dbReference>
<evidence type="ECO:0000256" key="12">
    <source>
        <dbReference type="ARBA" id="ARBA00023303"/>
    </source>
</evidence>
<feature type="compositionally biased region" description="Low complexity" evidence="14">
    <location>
        <begin position="746"/>
        <end position="755"/>
    </location>
</feature>
<dbReference type="InterPro" id="IPR018490">
    <property type="entry name" value="cNMP-bd_dom_sf"/>
</dbReference>
<evidence type="ECO:0000256" key="5">
    <source>
        <dbReference type="ARBA" id="ARBA00022826"/>
    </source>
</evidence>
<feature type="compositionally biased region" description="Basic residues" evidence="14">
    <location>
        <begin position="889"/>
        <end position="908"/>
    </location>
</feature>
<dbReference type="SUPFAM" id="SSF51206">
    <property type="entry name" value="cAMP-binding domain-like"/>
    <property type="match status" value="1"/>
</dbReference>
<dbReference type="FunFam" id="3.30.450.20:FF:000001">
    <property type="entry name" value="Potassium voltage-gated channel subfamily H member 7"/>
    <property type="match status" value="1"/>
</dbReference>
<dbReference type="Gene3D" id="2.60.120.10">
    <property type="entry name" value="Jelly Rolls"/>
    <property type="match status" value="1"/>
</dbReference>